<name>A0A450UYY6_9GAMM</name>
<dbReference type="PROSITE" id="PS51257">
    <property type="entry name" value="PROKAR_LIPOPROTEIN"/>
    <property type="match status" value="1"/>
</dbReference>
<sequence length="570" mass="63700">MRRKDCLDKIGRLVFLGYLLLSAAACGKTEQMPLGFLSGPAIEDNPNPAVPLAALLTFEADRRVEARVEIMAGDRHRVLEYGPRVPGKQRLPLVGFSAGRHHEIRVTFSDVDGDAPPVTAALEFTAPKLPADVDGFPVIRTKRLSNAPMEPGATLFNLIRRLPPTVAGMSTAQIERYNNAFGLLVALDAAGDVIWYYRGDALITDFERLANGNILFLTGDFRAVEIDLLGNTVAQWYAKRRPQGTLDGATPVDTLTFHHDIDELPNGDFLVEGTTRRRIAGFRTSDRDEGALRKAQWVMGDEVIIFRRDGEVLWRWDAFEHLDVHRIGYATFDGFWAQRGFPETIDWSHGNAVVPLDDGSILVSYRYQSAITKVDRKTGEIVWIAGEPSGWGPELRGKLLTLKGAGKWFWHQHWPTLDPAGAMLVFDNATFQARPFEKDVPPSRTRSRIVAYALDEEEMTIEETWSSVIPQDPPVASFAMGSTQYLDKTGNLLAGYGMLVSPKEGRDESWREILMRGRSRTRIREYTHEVPAAVAWELTARARENDRGLGWNLFGAKRIESFPLRGGDGL</sequence>
<dbReference type="InterPro" id="IPR011047">
    <property type="entry name" value="Quinoprotein_ADH-like_sf"/>
</dbReference>
<dbReference type="Pfam" id="PF05935">
    <property type="entry name" value="Arylsulfotrans"/>
    <property type="match status" value="1"/>
</dbReference>
<accession>A0A450UYY6</accession>
<dbReference type="PANTHER" id="PTHR35340">
    <property type="entry name" value="PQQ ENZYME REPEAT PROTEIN-RELATED"/>
    <property type="match status" value="1"/>
</dbReference>
<evidence type="ECO:0000313" key="3">
    <source>
        <dbReference type="EMBL" id="VFK02919.1"/>
    </source>
</evidence>
<protein>
    <submittedName>
        <fullName evidence="2">Arylsulfotransferase (ASST)</fullName>
    </submittedName>
</protein>
<evidence type="ECO:0000313" key="1">
    <source>
        <dbReference type="EMBL" id="VFJ97050.1"/>
    </source>
</evidence>
<dbReference type="InterPro" id="IPR010262">
    <property type="entry name" value="Arylsulfotransferase_bact"/>
</dbReference>
<organism evidence="2">
    <name type="scientific">Candidatus Kentrum eta</name>
    <dbReference type="NCBI Taxonomy" id="2126337"/>
    <lineage>
        <taxon>Bacteria</taxon>
        <taxon>Pseudomonadati</taxon>
        <taxon>Pseudomonadota</taxon>
        <taxon>Gammaproteobacteria</taxon>
        <taxon>Candidatus Kentrum</taxon>
    </lineage>
</organism>
<keyword evidence="2" id="KW-0808">Transferase</keyword>
<dbReference type="InterPro" id="IPR053143">
    <property type="entry name" value="Arylsulfate_ST"/>
</dbReference>
<dbReference type="EMBL" id="CAADFJ010000108">
    <property type="protein sequence ID" value="VFK02919.1"/>
    <property type="molecule type" value="Genomic_DNA"/>
</dbReference>
<dbReference type="GO" id="GO:0004062">
    <property type="term" value="F:aryl sulfotransferase activity"/>
    <property type="evidence" value="ECO:0007669"/>
    <property type="project" value="InterPro"/>
</dbReference>
<dbReference type="EMBL" id="CAADFI010000116">
    <property type="protein sequence ID" value="VFJ97655.1"/>
    <property type="molecule type" value="Genomic_DNA"/>
</dbReference>
<proteinExistence type="predicted"/>
<dbReference type="EMBL" id="CAADFG010000114">
    <property type="protein sequence ID" value="VFJ97050.1"/>
    <property type="molecule type" value="Genomic_DNA"/>
</dbReference>
<dbReference type="SUPFAM" id="SSF50998">
    <property type="entry name" value="Quinoprotein alcohol dehydrogenase-like"/>
    <property type="match status" value="1"/>
</dbReference>
<reference evidence="2" key="1">
    <citation type="submission" date="2019-02" db="EMBL/GenBank/DDBJ databases">
        <authorList>
            <person name="Gruber-Vodicka R. H."/>
            <person name="Seah K. B. B."/>
        </authorList>
    </citation>
    <scope>NUCLEOTIDE SEQUENCE</scope>
    <source>
        <strain evidence="3">BECK_SA2B12</strain>
        <strain evidence="1">BECK_SA2B15</strain>
        <strain evidence="2">BECK_SA2B20</strain>
    </source>
</reference>
<gene>
    <name evidence="1" type="ORF">BECKH772A_GA0070896_101143</name>
    <name evidence="2" type="ORF">BECKH772B_GA0070898_101163</name>
    <name evidence="3" type="ORF">BECKH772C_GA0070978_101083</name>
</gene>
<evidence type="ECO:0000313" key="2">
    <source>
        <dbReference type="EMBL" id="VFJ97655.1"/>
    </source>
</evidence>
<dbReference type="PANTHER" id="PTHR35340:SF5">
    <property type="entry name" value="ASST-DOMAIN-CONTAINING PROTEIN"/>
    <property type="match status" value="1"/>
</dbReference>
<dbReference type="AlphaFoldDB" id="A0A450UYY6"/>